<dbReference type="AlphaFoldDB" id="A0A7R9AZM9"/>
<name>A0A7R9AZM9_TIMSH</name>
<protein>
    <submittedName>
        <fullName evidence="1">Uncharacterized protein</fullName>
    </submittedName>
</protein>
<organism evidence="1">
    <name type="scientific">Timema shepardi</name>
    <name type="common">Walking stick</name>
    <dbReference type="NCBI Taxonomy" id="629360"/>
    <lineage>
        <taxon>Eukaryota</taxon>
        <taxon>Metazoa</taxon>
        <taxon>Ecdysozoa</taxon>
        <taxon>Arthropoda</taxon>
        <taxon>Hexapoda</taxon>
        <taxon>Insecta</taxon>
        <taxon>Pterygota</taxon>
        <taxon>Neoptera</taxon>
        <taxon>Polyneoptera</taxon>
        <taxon>Phasmatodea</taxon>
        <taxon>Timematodea</taxon>
        <taxon>Timematoidea</taxon>
        <taxon>Timematidae</taxon>
        <taxon>Timema</taxon>
    </lineage>
</organism>
<proteinExistence type="predicted"/>
<sequence>MPFLGCGEWSHYFGRVPSQEDVDGSSLDLTAVFISEEGTKEHEYDITEKLTDCIQTKQFEKCTSESHSHQGKKKGRWRKALHTLKPKSSKIDLKTIVPPSRDLATTTSIVIPPITLSSPSLPAASFYLILRGGPAAYFNAESSTVSDPVSCLKQVRRLSWEPTSIIWMPVYDMADSNPPFKLFNDVVSSAILLFSDSVRDIDINHSLEQETSKASSATLLARSVGLDTSLYTTVMPLPYYASMERMDIKRPSQYLQELSYGQINFNATYSEHKKK</sequence>
<gene>
    <name evidence="1" type="ORF">TSIB3V08_LOCUS7658</name>
</gene>
<reference evidence="1" key="1">
    <citation type="submission" date="2020-11" db="EMBL/GenBank/DDBJ databases">
        <authorList>
            <person name="Tran Van P."/>
        </authorList>
    </citation>
    <scope>NUCLEOTIDE SEQUENCE</scope>
</reference>
<accession>A0A7R9AZM9</accession>
<evidence type="ECO:0000313" key="1">
    <source>
        <dbReference type="EMBL" id="CAD7263583.1"/>
    </source>
</evidence>
<dbReference type="EMBL" id="OC003680">
    <property type="protein sequence ID" value="CAD7263583.1"/>
    <property type="molecule type" value="Genomic_DNA"/>
</dbReference>